<dbReference type="InterPro" id="IPR041397">
    <property type="entry name" value="ThiD2"/>
</dbReference>
<proteinExistence type="predicted"/>
<dbReference type="EMBL" id="PDHH01000001">
    <property type="protein sequence ID" value="PSM53313.1"/>
    <property type="molecule type" value="Genomic_DNA"/>
</dbReference>
<name>A0A2P8R4C8_9BACT</name>
<feature type="domain" description="ThiD2" evidence="1">
    <location>
        <begin position="7"/>
        <end position="125"/>
    </location>
</feature>
<keyword evidence="3" id="KW-1185">Reference proteome</keyword>
<accession>A0A2P8R4C8</accession>
<organism evidence="2 3">
    <name type="scientific">Campylobacter blaseri</name>
    <dbReference type="NCBI Taxonomy" id="2042961"/>
    <lineage>
        <taxon>Bacteria</taxon>
        <taxon>Pseudomonadati</taxon>
        <taxon>Campylobacterota</taxon>
        <taxon>Epsilonproteobacteria</taxon>
        <taxon>Campylobacterales</taxon>
        <taxon>Campylobacteraceae</taxon>
        <taxon>Campylobacter</taxon>
    </lineage>
</organism>
<dbReference type="Pfam" id="PF17792">
    <property type="entry name" value="ThiD2"/>
    <property type="match status" value="1"/>
</dbReference>
<dbReference type="Proteomes" id="UP000240535">
    <property type="component" value="Unassembled WGS sequence"/>
</dbReference>
<gene>
    <name evidence="2" type="ORF">CQ405_00625</name>
</gene>
<dbReference type="OrthoDB" id="9812206at2"/>
<evidence type="ECO:0000313" key="2">
    <source>
        <dbReference type="EMBL" id="PSM53313.1"/>
    </source>
</evidence>
<evidence type="ECO:0000259" key="1">
    <source>
        <dbReference type="Pfam" id="PF17792"/>
    </source>
</evidence>
<sequence length="126" mass="15039">METRIYRVIDANLNRYKEGLRVVEDIQRYVFDNKELSLRLKKLRHLGNLEIQKEAIKFRDSNHDVLKPTLEIELKRENLDSIITANLKRAQESARVLEECFKLSDAKISEIFKDARYELYDVEKQI</sequence>
<comment type="caution">
    <text evidence="2">The sequence shown here is derived from an EMBL/GenBank/DDBJ whole genome shotgun (WGS) entry which is preliminary data.</text>
</comment>
<dbReference type="AlphaFoldDB" id="A0A2P8R4C8"/>
<protein>
    <submittedName>
        <fullName evidence="2">Thiamine-phosphate pyrophosphorylase</fullName>
    </submittedName>
</protein>
<evidence type="ECO:0000313" key="3">
    <source>
        <dbReference type="Proteomes" id="UP000240535"/>
    </source>
</evidence>
<reference evidence="3" key="1">
    <citation type="submission" date="2017-10" db="EMBL/GenBank/DDBJ databases">
        <title>Campylobacter species from seals.</title>
        <authorList>
            <person name="Gilbert M.J."/>
            <person name="Zomer A.L."/>
            <person name="Timmerman A.J."/>
            <person name="Duim B."/>
            <person name="Wagenaar J.A."/>
        </authorList>
    </citation>
    <scope>NUCLEOTIDE SEQUENCE [LARGE SCALE GENOMIC DNA]</scope>
    <source>
        <strain evidence="3">17S00004-5</strain>
    </source>
</reference>
<dbReference type="RefSeq" id="WP_106869983.1">
    <property type="nucleotide sequence ID" value="NZ_CP053841.1"/>
</dbReference>